<dbReference type="RefSeq" id="WP_155303579.1">
    <property type="nucleotide sequence ID" value="NZ_AP021875.1"/>
</dbReference>
<dbReference type="OrthoDB" id="7276772at2"/>
<evidence type="ECO:0000313" key="3">
    <source>
        <dbReference type="Proteomes" id="UP000427769"/>
    </source>
</evidence>
<dbReference type="KEGG" id="dwd:DSCW_19790"/>
<feature type="region of interest" description="Disordered" evidence="1">
    <location>
        <begin position="27"/>
        <end position="48"/>
    </location>
</feature>
<dbReference type="EMBL" id="AP021875">
    <property type="protein sequence ID" value="BBO74562.1"/>
    <property type="molecule type" value="Genomic_DNA"/>
</dbReference>
<evidence type="ECO:0000256" key="1">
    <source>
        <dbReference type="SAM" id="MobiDB-lite"/>
    </source>
</evidence>
<gene>
    <name evidence="2" type="ORF">DSCW_19790</name>
</gene>
<feature type="compositionally biased region" description="Basic and acidic residues" evidence="1">
    <location>
        <begin position="31"/>
        <end position="47"/>
    </location>
</feature>
<keyword evidence="3" id="KW-1185">Reference proteome</keyword>
<sequence length="715" mass="82538">MKIEQTTVPPTVDACQLTCPQAKVTLAPTETDSRSRVPIIGKDDDGGRPTAIHPGELCAKFREERSLFGYTPHVLKSGIQKYGRRNKLMNGLWCLVEMDLFSLLEWDGPTLEAYLKEHPGESRINVQRSAQRLRTNMANRLVVMMSEEVSISAWWMPIKMLDLYQKWWATRDTPESRKHLVDIYRYLLSQRMIRLISDLHSVYLIPPDYVKPKQMNDLVRIHRGIKTLHPALYTDQSSVGEIDWDLDDYPANLRPCIEGIVYNLEAGSDHVFFWINQLCDRERRDGVGEYQYLKAVWSVLHRFIDRHPGQEFVRESISALEWFFKKMTHQEKPIYLYHAILLLVRRQQIDWEAKAPHIDTPIAEVESLYAFHLAGRKRPMDDYILDLHTRRGKRSGNCLENFAMEGAYIERENVDFLRPEYREIYVTLKQELDLYRNKGLEEQQKRWPLRKLACRVGVPIQSLSSTAMARIKKAPHAKLKTAVYKKPVHIVGDLVYKGPYTFDVPRFINNLRFTYALQVLEERLSLPEWLRASLPWQCIDYDGNDGYFLAAPNVGKTGSIPFKIASSKLEANVPVVTKGGCVRRVADIESNGQMTNEAKRIVLQHLYFRFLLGIGDSGTHQILIREDYKTSGRFLAGVDIEERRGVKENGSRLDHLFKKAPSKFQRSMYAPVVDQIRAIGHHHLDPDTLGRLSAVGIDPESVKKNIGVWEGLKPF</sequence>
<proteinExistence type="predicted"/>
<dbReference type="Proteomes" id="UP000427769">
    <property type="component" value="Chromosome"/>
</dbReference>
<accession>A0A5K7YXQ7</accession>
<dbReference type="AlphaFoldDB" id="A0A5K7YXQ7"/>
<reference evidence="2 3" key="1">
    <citation type="submission" date="2019-11" db="EMBL/GenBank/DDBJ databases">
        <title>Comparative genomics of hydrocarbon-degrading Desulfosarcina strains.</title>
        <authorList>
            <person name="Watanabe M."/>
            <person name="Kojima H."/>
            <person name="Fukui M."/>
        </authorList>
    </citation>
    <scope>NUCLEOTIDE SEQUENCE [LARGE SCALE GENOMIC DNA]</scope>
    <source>
        <strain evidence="2 3">PP31</strain>
    </source>
</reference>
<evidence type="ECO:0000313" key="2">
    <source>
        <dbReference type="EMBL" id="BBO74562.1"/>
    </source>
</evidence>
<name>A0A5K7YXQ7_9BACT</name>
<protein>
    <submittedName>
        <fullName evidence="2">Uncharacterized protein</fullName>
    </submittedName>
</protein>
<organism evidence="2 3">
    <name type="scientific">Desulfosarcina widdelii</name>
    <dbReference type="NCBI Taxonomy" id="947919"/>
    <lineage>
        <taxon>Bacteria</taxon>
        <taxon>Pseudomonadati</taxon>
        <taxon>Thermodesulfobacteriota</taxon>
        <taxon>Desulfobacteria</taxon>
        <taxon>Desulfobacterales</taxon>
        <taxon>Desulfosarcinaceae</taxon>
        <taxon>Desulfosarcina</taxon>
    </lineage>
</organism>